<dbReference type="AlphaFoldDB" id="E1QJ81"/>
<feature type="domain" description="PAC" evidence="6">
    <location>
        <begin position="311"/>
        <end position="365"/>
    </location>
</feature>
<protein>
    <recommendedName>
        <fullName evidence="2">histidine kinase</fullName>
        <ecNumber evidence="2">2.7.13.3</ecNumber>
    </recommendedName>
</protein>
<evidence type="ECO:0000256" key="4">
    <source>
        <dbReference type="SAM" id="Phobius"/>
    </source>
</evidence>
<keyword evidence="3" id="KW-0175">Coiled coil</keyword>
<dbReference type="InterPro" id="IPR000700">
    <property type="entry name" value="PAS-assoc_C"/>
</dbReference>
<dbReference type="InterPro" id="IPR003661">
    <property type="entry name" value="HisK_dim/P_dom"/>
</dbReference>
<dbReference type="Proteomes" id="UP000009047">
    <property type="component" value="Chromosome"/>
</dbReference>
<dbReference type="EMBL" id="CP002085">
    <property type="protein sequence ID" value="ADK85624.1"/>
    <property type="molecule type" value="Genomic_DNA"/>
</dbReference>
<sequence>MALLDSGQLWRHGLDFVSRLAGSRGAPSQDGRADDLWFWREQVFFAVFLVFIVAGSISFVPTMIGVIEGELWLAAALYTLIYALAGVVTFAWRLPYRLRATLGLSLLYWVGALTVNVIGLHGSGRIWLFTFALLGAAFLGLRFGLLAVLINFATMKAFLYLAPDKAREWEALYHQGGHEAVWNIATATLTLLCLTAVMALAFLLKSLELSLERAKALRAELEDQGRQLSRANDELRREIEQRRQAQQSLEASERRHRLLLEASPDPIVMLDQDGFVSYANPAFEATFGPCPVEGGRARPPFTPPPIDATSAMATIGLLQKGRHGQMLEVELRQAPLPGPDGAALGRVLVLHDVSESRRAERERVAREKLQAAIETAGAACHELNQPLQAVLLQSELLLEDMEPGAAARPGVETVLAATKRMAEITFELNRLAEYHTKQYVGGSKILDLRRSTAASGREP</sequence>
<dbReference type="STRING" id="644282.Deba_2261"/>
<dbReference type="KEGG" id="dbr:Deba_2261"/>
<dbReference type="GO" id="GO:0000155">
    <property type="term" value="F:phosphorelay sensor kinase activity"/>
    <property type="evidence" value="ECO:0007669"/>
    <property type="project" value="InterPro"/>
</dbReference>
<evidence type="ECO:0000313" key="8">
    <source>
        <dbReference type="Proteomes" id="UP000009047"/>
    </source>
</evidence>
<gene>
    <name evidence="7" type="ordered locus">Deba_2261</name>
</gene>
<organism evidence="7 8">
    <name type="scientific">Desulfarculus baarsii (strain ATCC 33931 / DSM 2075 / LMG 7858 / VKM B-1802 / 2st14)</name>
    <dbReference type="NCBI Taxonomy" id="644282"/>
    <lineage>
        <taxon>Bacteria</taxon>
        <taxon>Pseudomonadati</taxon>
        <taxon>Thermodesulfobacteriota</taxon>
        <taxon>Desulfarculia</taxon>
        <taxon>Desulfarculales</taxon>
        <taxon>Desulfarculaceae</taxon>
        <taxon>Desulfarculus</taxon>
    </lineage>
</organism>
<evidence type="ECO:0000256" key="1">
    <source>
        <dbReference type="ARBA" id="ARBA00000085"/>
    </source>
</evidence>
<evidence type="ECO:0000256" key="2">
    <source>
        <dbReference type="ARBA" id="ARBA00012438"/>
    </source>
</evidence>
<dbReference type="InterPro" id="IPR035965">
    <property type="entry name" value="PAS-like_dom_sf"/>
</dbReference>
<feature type="coiled-coil region" evidence="3">
    <location>
        <begin position="204"/>
        <end position="262"/>
    </location>
</feature>
<evidence type="ECO:0000259" key="6">
    <source>
        <dbReference type="PROSITE" id="PS50113"/>
    </source>
</evidence>
<dbReference type="HOGENOM" id="CLU_595459_0_0_7"/>
<dbReference type="NCBIfam" id="TIGR00229">
    <property type="entry name" value="sensory_box"/>
    <property type="match status" value="1"/>
</dbReference>
<dbReference type="EC" id="2.7.13.3" evidence="2"/>
<evidence type="ECO:0000313" key="7">
    <source>
        <dbReference type="EMBL" id="ADK85624.1"/>
    </source>
</evidence>
<evidence type="ECO:0000259" key="5">
    <source>
        <dbReference type="PROSITE" id="PS50112"/>
    </source>
</evidence>
<name>E1QJ81_DESB2</name>
<dbReference type="eggNOG" id="COG3852">
    <property type="taxonomic scope" value="Bacteria"/>
</dbReference>
<dbReference type="Gene3D" id="1.10.287.130">
    <property type="match status" value="1"/>
</dbReference>
<feature type="domain" description="PAS" evidence="5">
    <location>
        <begin position="252"/>
        <end position="288"/>
    </location>
</feature>
<dbReference type="PROSITE" id="PS50113">
    <property type="entry name" value="PAC"/>
    <property type="match status" value="1"/>
</dbReference>
<dbReference type="CDD" id="cd00130">
    <property type="entry name" value="PAS"/>
    <property type="match status" value="1"/>
</dbReference>
<feature type="transmembrane region" description="Helical" evidence="4">
    <location>
        <begin position="71"/>
        <end position="92"/>
    </location>
</feature>
<dbReference type="Pfam" id="PF13188">
    <property type="entry name" value="PAS_8"/>
    <property type="match status" value="1"/>
</dbReference>
<feature type="transmembrane region" description="Helical" evidence="4">
    <location>
        <begin position="98"/>
        <end position="119"/>
    </location>
</feature>
<keyword evidence="8" id="KW-1185">Reference proteome</keyword>
<feature type="transmembrane region" description="Helical" evidence="4">
    <location>
        <begin position="180"/>
        <end position="204"/>
    </location>
</feature>
<dbReference type="SUPFAM" id="SSF47384">
    <property type="entry name" value="Homodimeric domain of signal transducing histidine kinase"/>
    <property type="match status" value="1"/>
</dbReference>
<keyword evidence="4" id="KW-0472">Membrane</keyword>
<dbReference type="InterPro" id="IPR036097">
    <property type="entry name" value="HisK_dim/P_sf"/>
</dbReference>
<dbReference type="OrthoDB" id="513289at2"/>
<reference evidence="7 8" key="1">
    <citation type="journal article" date="2010" name="Stand. Genomic Sci.">
        <title>Complete genome sequence of Desulfarculus baarsii type strain (2st14).</title>
        <authorList>
            <person name="Sun H."/>
            <person name="Spring S."/>
            <person name="Lapidus A."/>
            <person name="Davenport K."/>
            <person name="Del Rio T.G."/>
            <person name="Tice H."/>
            <person name="Nolan M."/>
            <person name="Copeland A."/>
            <person name="Cheng J.F."/>
            <person name="Lucas S."/>
            <person name="Tapia R."/>
            <person name="Goodwin L."/>
            <person name="Pitluck S."/>
            <person name="Ivanova N."/>
            <person name="Pagani I."/>
            <person name="Mavromatis K."/>
            <person name="Ovchinnikova G."/>
            <person name="Pati A."/>
            <person name="Chen A."/>
            <person name="Palaniappan K."/>
            <person name="Hauser L."/>
            <person name="Chang Y.J."/>
            <person name="Jeffries C.D."/>
            <person name="Detter J.C."/>
            <person name="Han C."/>
            <person name="Rohde M."/>
            <person name="Brambilla E."/>
            <person name="Goker M."/>
            <person name="Woyke T."/>
            <person name="Bristow J."/>
            <person name="Eisen J.A."/>
            <person name="Markowitz V."/>
            <person name="Hugenholtz P."/>
            <person name="Kyrpides N.C."/>
            <person name="Klenk H.P."/>
            <person name="Land M."/>
        </authorList>
    </citation>
    <scope>NUCLEOTIDE SEQUENCE [LARGE SCALE GENOMIC DNA]</scope>
    <source>
        <strain evidence="8">ATCC 33931 / DSM 2075 / LMG 7858 / VKM B-1802 / 2st14</strain>
    </source>
</reference>
<keyword evidence="4" id="KW-1133">Transmembrane helix</keyword>
<dbReference type="InterPro" id="IPR048437">
    <property type="entry name" value="MASE11"/>
</dbReference>
<accession>E1QJ81</accession>
<keyword evidence="4" id="KW-0812">Transmembrane</keyword>
<dbReference type="InterPro" id="IPR000014">
    <property type="entry name" value="PAS"/>
</dbReference>
<proteinExistence type="predicted"/>
<dbReference type="RefSeq" id="WP_013259063.1">
    <property type="nucleotide sequence ID" value="NC_014365.1"/>
</dbReference>
<dbReference type="CDD" id="cd00082">
    <property type="entry name" value="HisKA"/>
    <property type="match status" value="1"/>
</dbReference>
<feature type="transmembrane region" description="Helical" evidence="4">
    <location>
        <begin position="43"/>
        <end position="64"/>
    </location>
</feature>
<feature type="transmembrane region" description="Helical" evidence="4">
    <location>
        <begin position="126"/>
        <end position="153"/>
    </location>
</feature>
<comment type="catalytic activity">
    <reaction evidence="1">
        <text>ATP + protein L-histidine = ADP + protein N-phospho-L-histidine.</text>
        <dbReference type="EC" id="2.7.13.3"/>
    </reaction>
</comment>
<evidence type="ECO:0000256" key="3">
    <source>
        <dbReference type="SAM" id="Coils"/>
    </source>
</evidence>
<dbReference type="SUPFAM" id="SSF55785">
    <property type="entry name" value="PYP-like sensor domain (PAS domain)"/>
    <property type="match status" value="1"/>
</dbReference>
<dbReference type="Pfam" id="PF20969">
    <property type="entry name" value="MASE11"/>
    <property type="match status" value="1"/>
</dbReference>
<dbReference type="Gene3D" id="3.30.450.20">
    <property type="entry name" value="PAS domain"/>
    <property type="match status" value="1"/>
</dbReference>
<dbReference type="PROSITE" id="PS50112">
    <property type="entry name" value="PAS"/>
    <property type="match status" value="1"/>
</dbReference>